<sequence>MCPRSPTKNEEIRQQTRRQIRNAAFELFAAKGFAQTSVRSIAEKAGISKGLIYHYFDGKDDILHAIFNDLTEVGKEALNFPEDLSSSERLRKMLHMIFSYIEHATEVVRLMVSLALQPDAVEKLKSSIDAYNERQIRILAPLFEDLGYDNPKLEAYYLAAKLDGITLGYLTLGKDYPFAKMKEKVMNDYGSKI</sequence>
<dbReference type="InterPro" id="IPR001647">
    <property type="entry name" value="HTH_TetR"/>
</dbReference>
<dbReference type="RefSeq" id="WP_165139246.1">
    <property type="nucleotide sequence ID" value="NZ_JAALLT010000001.1"/>
</dbReference>
<dbReference type="SUPFAM" id="SSF46689">
    <property type="entry name" value="Homeodomain-like"/>
    <property type="match status" value="1"/>
</dbReference>
<organism evidence="4 5">
    <name type="scientific">Halalkalibaculum roseum</name>
    <dbReference type="NCBI Taxonomy" id="2709311"/>
    <lineage>
        <taxon>Bacteria</taxon>
        <taxon>Pseudomonadati</taxon>
        <taxon>Balneolota</taxon>
        <taxon>Balneolia</taxon>
        <taxon>Balneolales</taxon>
        <taxon>Balneolaceae</taxon>
        <taxon>Halalkalibaculum</taxon>
    </lineage>
</organism>
<dbReference type="InterPro" id="IPR050624">
    <property type="entry name" value="HTH-type_Tx_Regulator"/>
</dbReference>
<dbReference type="PROSITE" id="PS50977">
    <property type="entry name" value="HTH_TETR_2"/>
    <property type="match status" value="1"/>
</dbReference>
<dbReference type="Pfam" id="PF00440">
    <property type="entry name" value="TetR_N"/>
    <property type="match status" value="1"/>
</dbReference>
<dbReference type="AlphaFoldDB" id="A0A6M1SX83"/>
<evidence type="ECO:0000313" key="4">
    <source>
        <dbReference type="EMBL" id="NGP75704.1"/>
    </source>
</evidence>
<evidence type="ECO:0000259" key="3">
    <source>
        <dbReference type="PROSITE" id="PS50977"/>
    </source>
</evidence>
<dbReference type="SUPFAM" id="SSF48498">
    <property type="entry name" value="Tetracyclin repressor-like, C-terminal domain"/>
    <property type="match status" value="1"/>
</dbReference>
<feature type="domain" description="HTH tetR-type" evidence="3">
    <location>
        <begin position="14"/>
        <end position="74"/>
    </location>
</feature>
<comment type="caution">
    <text evidence="4">The sequence shown here is derived from an EMBL/GenBank/DDBJ whole genome shotgun (WGS) entry which is preliminary data.</text>
</comment>
<keyword evidence="1 2" id="KW-0238">DNA-binding</keyword>
<dbReference type="PROSITE" id="PS01081">
    <property type="entry name" value="HTH_TETR_1"/>
    <property type="match status" value="1"/>
</dbReference>
<evidence type="ECO:0000256" key="1">
    <source>
        <dbReference type="ARBA" id="ARBA00023125"/>
    </source>
</evidence>
<dbReference type="GO" id="GO:0003677">
    <property type="term" value="F:DNA binding"/>
    <property type="evidence" value="ECO:0007669"/>
    <property type="project" value="UniProtKB-UniRule"/>
</dbReference>
<keyword evidence="5" id="KW-1185">Reference proteome</keyword>
<accession>A0A6M1SX83</accession>
<dbReference type="EMBL" id="JAALLT010000001">
    <property type="protein sequence ID" value="NGP75704.1"/>
    <property type="molecule type" value="Genomic_DNA"/>
</dbReference>
<gene>
    <name evidence="4" type="ORF">G3570_03615</name>
</gene>
<proteinExistence type="predicted"/>
<dbReference type="InterPro" id="IPR023772">
    <property type="entry name" value="DNA-bd_HTH_TetR-type_CS"/>
</dbReference>
<protein>
    <submittedName>
        <fullName evidence="4">TetR/AcrR family transcriptional regulator</fullName>
    </submittedName>
</protein>
<dbReference type="PANTHER" id="PTHR43479:SF11">
    <property type="entry name" value="ACREF_ENVCD OPERON REPRESSOR-RELATED"/>
    <property type="match status" value="1"/>
</dbReference>
<dbReference type="Gene3D" id="1.10.357.10">
    <property type="entry name" value="Tetracycline Repressor, domain 2"/>
    <property type="match status" value="1"/>
</dbReference>
<dbReference type="PRINTS" id="PR00455">
    <property type="entry name" value="HTHTETR"/>
</dbReference>
<dbReference type="InterPro" id="IPR036271">
    <property type="entry name" value="Tet_transcr_reg_TetR-rel_C_sf"/>
</dbReference>
<dbReference type="PANTHER" id="PTHR43479">
    <property type="entry name" value="ACREF/ENVCD OPERON REPRESSOR-RELATED"/>
    <property type="match status" value="1"/>
</dbReference>
<evidence type="ECO:0000256" key="2">
    <source>
        <dbReference type="PROSITE-ProRule" id="PRU00335"/>
    </source>
</evidence>
<dbReference type="Proteomes" id="UP000473278">
    <property type="component" value="Unassembled WGS sequence"/>
</dbReference>
<name>A0A6M1SX83_9BACT</name>
<dbReference type="InterPro" id="IPR009057">
    <property type="entry name" value="Homeodomain-like_sf"/>
</dbReference>
<evidence type="ECO:0000313" key="5">
    <source>
        <dbReference type="Proteomes" id="UP000473278"/>
    </source>
</evidence>
<feature type="DNA-binding region" description="H-T-H motif" evidence="2">
    <location>
        <begin position="37"/>
        <end position="56"/>
    </location>
</feature>
<reference evidence="4 5" key="1">
    <citation type="submission" date="2020-02" db="EMBL/GenBank/DDBJ databases">
        <title>Balneolaceae bacterium YR4-1, complete genome.</title>
        <authorList>
            <person name="Li Y."/>
            <person name="Wu S."/>
        </authorList>
    </citation>
    <scope>NUCLEOTIDE SEQUENCE [LARGE SCALE GENOMIC DNA]</scope>
    <source>
        <strain evidence="4 5">YR4-1</strain>
    </source>
</reference>